<proteinExistence type="predicted"/>
<name>A0A7T8EK85_9CAUD</name>
<reference evidence="1 2" key="1">
    <citation type="submission" date="2020-12" db="EMBL/GenBank/DDBJ databases">
        <title>Isolation and characterisation of bacteriophages with activity against invasive non-typhoidal Salmonella causing bloodstream infection in Malawi.</title>
        <authorList>
            <person name="Rodwell E.V."/>
            <person name="Wenner N."/>
            <person name="Pulford C.V."/>
            <person name="Cai Y."/>
            <person name="Bowers-Barnard A."/>
            <person name="Beckett A."/>
            <person name="Rigby J."/>
            <person name="Picton D."/>
            <person name="Blower T.R."/>
            <person name="Feasey N.A."/>
            <person name="Hinton J.C.D."/>
            <person name="Perez-Sepulveda B."/>
        </authorList>
    </citation>
    <scope>NUCLEOTIDE SEQUENCE [LARGE SCALE GENOMIC DNA]</scope>
</reference>
<keyword evidence="2" id="KW-1185">Reference proteome</keyword>
<dbReference type="NCBIfam" id="NF040662">
    <property type="entry name" value="attach_TipJ_rel"/>
    <property type="match status" value="1"/>
</dbReference>
<dbReference type="Proteomes" id="UP000595555">
    <property type="component" value="Segment"/>
</dbReference>
<dbReference type="EMBL" id="MW355465">
    <property type="protein sequence ID" value="QQO88072.1"/>
    <property type="molecule type" value="Genomic_DNA"/>
</dbReference>
<evidence type="ECO:0000313" key="1">
    <source>
        <dbReference type="EMBL" id="QQO88072.1"/>
    </source>
</evidence>
<gene>
    <name evidence="1" type="ORF">DBNMADNA_00001</name>
</gene>
<sequence>MQDIVSTIADAIFCTPYRRGADILLDFERPRMGPEMVFTHRSKAGTSEKWTRTFNDSQVFDSLKFSYIDPKTNVKETITIPETGGVKTETYDSKGIRNYKQAFWAAHRRHQKNILKKISVSFTATEEGIFALPNRAVSVVKGSRMATYDGYVTAVNGLTVELSQPVKFTSGDDHSLVLKLRDGGVQSVRVVPGAHDRQVIMTSVPQEAIYTGNSALKTEFSFGNEARHNAQMILVSTVDPGDDRTVKITGFNYDKDFYKFDNVPPFGRAFSNGFDNGFN</sequence>
<protein>
    <submittedName>
        <fullName evidence="1">Uncharacterized protein</fullName>
    </submittedName>
</protein>
<organism evidence="1 2">
    <name type="scientific">Salmonella phage vB_SenS_ER23</name>
    <dbReference type="NCBI Taxonomy" id="2801568"/>
    <lineage>
        <taxon>Viruses</taxon>
        <taxon>Duplodnaviria</taxon>
        <taxon>Heunggongvirae</taxon>
        <taxon>Uroviricota</taxon>
        <taxon>Caudoviricetes</taxon>
        <taxon>Sarkviridae</taxon>
        <taxon>Guernseyvirinae</taxon>
        <taxon>Jerseyvirus</taxon>
        <taxon>Jerseyvirus ER23</taxon>
    </lineage>
</organism>
<evidence type="ECO:0000313" key="2">
    <source>
        <dbReference type="Proteomes" id="UP000595555"/>
    </source>
</evidence>
<accession>A0A7T8EK85</accession>